<dbReference type="InterPro" id="IPR011009">
    <property type="entry name" value="Kinase-like_dom_sf"/>
</dbReference>
<dbReference type="KEGG" id="tad:TRIADDRAFT_51561"/>
<dbReference type="GO" id="GO:0005524">
    <property type="term" value="F:ATP binding"/>
    <property type="evidence" value="ECO:0007669"/>
    <property type="project" value="InterPro"/>
</dbReference>
<evidence type="ECO:0000313" key="2">
    <source>
        <dbReference type="EMBL" id="EDV29340.1"/>
    </source>
</evidence>
<dbReference type="EMBL" id="DS985241">
    <property type="protein sequence ID" value="EDV29340.1"/>
    <property type="molecule type" value="Genomic_DNA"/>
</dbReference>
<dbReference type="GO" id="GO:0005634">
    <property type="term" value="C:nucleus"/>
    <property type="evidence" value="ECO:0000318"/>
    <property type="project" value="GO_Central"/>
</dbReference>
<dbReference type="SMART" id="SM00220">
    <property type="entry name" value="S_TKc"/>
    <property type="match status" value="1"/>
</dbReference>
<gene>
    <name evidence="2" type="ORF">TRIADDRAFT_51561</name>
</gene>
<dbReference type="InParanoid" id="B3RJR7"/>
<dbReference type="Proteomes" id="UP000009022">
    <property type="component" value="Unassembled WGS sequence"/>
</dbReference>
<dbReference type="SUPFAM" id="SSF56112">
    <property type="entry name" value="Protein kinase-like (PK-like)"/>
    <property type="match status" value="1"/>
</dbReference>
<proteinExistence type="predicted"/>
<dbReference type="InterPro" id="IPR046959">
    <property type="entry name" value="PRK1-6/SRF4-like"/>
</dbReference>
<dbReference type="eggNOG" id="KOG1187">
    <property type="taxonomic scope" value="Eukaryota"/>
</dbReference>
<dbReference type="Pfam" id="PF00069">
    <property type="entry name" value="Pkinase"/>
    <property type="match status" value="1"/>
</dbReference>
<reference evidence="2 3" key="1">
    <citation type="journal article" date="2008" name="Nature">
        <title>The Trichoplax genome and the nature of placozoans.</title>
        <authorList>
            <person name="Srivastava M."/>
            <person name="Begovic E."/>
            <person name="Chapman J."/>
            <person name="Putnam N.H."/>
            <person name="Hellsten U."/>
            <person name="Kawashima T."/>
            <person name="Kuo A."/>
            <person name="Mitros T."/>
            <person name="Salamov A."/>
            <person name="Carpenter M.L."/>
            <person name="Signorovitch A.Y."/>
            <person name="Moreno M.A."/>
            <person name="Kamm K."/>
            <person name="Grimwood J."/>
            <person name="Schmutz J."/>
            <person name="Shapiro H."/>
            <person name="Grigoriev I.V."/>
            <person name="Buss L.W."/>
            <person name="Schierwater B."/>
            <person name="Dellaporta S.L."/>
            <person name="Rokhsar D.S."/>
        </authorList>
    </citation>
    <scope>NUCLEOTIDE SEQUENCE [LARGE SCALE GENOMIC DNA]</scope>
    <source>
        <strain evidence="2 3">Grell-BS-1999</strain>
    </source>
</reference>
<dbReference type="Gene3D" id="1.10.510.10">
    <property type="entry name" value="Transferase(Phosphotransferase) domain 1"/>
    <property type="match status" value="1"/>
</dbReference>
<dbReference type="GO" id="GO:0005737">
    <property type="term" value="C:cytoplasm"/>
    <property type="evidence" value="ECO:0000318"/>
    <property type="project" value="GO_Central"/>
</dbReference>
<sequence length="342" mass="39271">MEKWYLNDNPQTKDDGIRNFRSKPWNLFRSFRRIPKHRDVSDDLATSKKFVKSCIGNGLGPVPDATIRDYVAKRQGWPGPSSVTYRFVFAGKIYTFKAWKNEAVHKYIANDTKIANDLVRLKHKNVRKVFAYYQDLEGFLQEFLPLSLQQLVKKKELPHCEGRLSIMCDIAEGLRYLHNCQLVHNDLKCTNVLIDRSKGIAKLSDGCINNGNDTQVKLALSTQIDKIGYCCEEALAGRIAFSNDIFSFGAICLVIVSGKPIYARDRKPSLLKEYLLNTSYKNWKYLKDENIKWNKKLTMFKTDRPRKALLGLAANCLSETAQDRPTIDKLPEIEVDRPLNRS</sequence>
<dbReference type="HOGENOM" id="CLU_853465_0_0_1"/>
<keyword evidence="3" id="KW-1185">Reference proteome</keyword>
<dbReference type="CTD" id="6748964"/>
<dbReference type="PANTHER" id="PTHR48007:SF4">
    <property type="entry name" value="LEUCINE-RICH REPEAT RECEPTOR-LIKE PROTEIN KINASE PXC1"/>
    <property type="match status" value="1"/>
</dbReference>
<accession>B3RJR7</accession>
<organism evidence="2 3">
    <name type="scientific">Trichoplax adhaerens</name>
    <name type="common">Trichoplax reptans</name>
    <dbReference type="NCBI Taxonomy" id="10228"/>
    <lineage>
        <taxon>Eukaryota</taxon>
        <taxon>Metazoa</taxon>
        <taxon>Placozoa</taxon>
        <taxon>Uniplacotomia</taxon>
        <taxon>Trichoplacea</taxon>
        <taxon>Trichoplacidae</taxon>
        <taxon>Trichoplax</taxon>
    </lineage>
</organism>
<evidence type="ECO:0000313" key="3">
    <source>
        <dbReference type="Proteomes" id="UP000009022"/>
    </source>
</evidence>
<dbReference type="PROSITE" id="PS00108">
    <property type="entry name" value="PROTEIN_KINASE_ST"/>
    <property type="match status" value="1"/>
</dbReference>
<dbReference type="GeneID" id="6748964"/>
<protein>
    <recommendedName>
        <fullName evidence="1">Protein kinase domain-containing protein</fullName>
    </recommendedName>
</protein>
<dbReference type="AlphaFoldDB" id="B3RJR7"/>
<dbReference type="GO" id="GO:0035556">
    <property type="term" value="P:intracellular signal transduction"/>
    <property type="evidence" value="ECO:0000318"/>
    <property type="project" value="GO_Central"/>
</dbReference>
<feature type="domain" description="Protein kinase" evidence="1">
    <location>
        <begin position="70"/>
        <end position="340"/>
    </location>
</feature>
<dbReference type="FunFam" id="1.10.510.10:FF:001343">
    <property type="entry name" value="L-type lectin-domain containing receptor kinase I.3"/>
    <property type="match status" value="1"/>
</dbReference>
<dbReference type="OrthoDB" id="1405469at2759"/>
<dbReference type="GO" id="GO:0004672">
    <property type="term" value="F:protein kinase activity"/>
    <property type="evidence" value="ECO:0007669"/>
    <property type="project" value="InterPro"/>
</dbReference>
<dbReference type="PhylomeDB" id="B3RJR7"/>
<dbReference type="RefSeq" id="XP_002108542.1">
    <property type="nucleotide sequence ID" value="XM_002108506.1"/>
</dbReference>
<evidence type="ECO:0000259" key="1">
    <source>
        <dbReference type="PROSITE" id="PS50011"/>
    </source>
</evidence>
<dbReference type="STRING" id="10228.B3RJR7"/>
<dbReference type="InterPro" id="IPR000719">
    <property type="entry name" value="Prot_kinase_dom"/>
</dbReference>
<name>B3RJR7_TRIAD</name>
<dbReference type="InterPro" id="IPR008271">
    <property type="entry name" value="Ser/Thr_kinase_AS"/>
</dbReference>
<dbReference type="PANTHER" id="PTHR48007">
    <property type="entry name" value="LEUCINE-RICH REPEAT RECEPTOR-LIKE PROTEIN KINASE PXC1"/>
    <property type="match status" value="1"/>
</dbReference>
<dbReference type="PROSITE" id="PS50011">
    <property type="entry name" value="PROTEIN_KINASE_DOM"/>
    <property type="match status" value="1"/>
</dbReference>